<feature type="region of interest" description="Disordered" evidence="1">
    <location>
        <begin position="1"/>
        <end position="47"/>
    </location>
</feature>
<accession>A0A2U1F3V7</accession>
<dbReference type="Proteomes" id="UP000245639">
    <property type="component" value="Unassembled WGS sequence"/>
</dbReference>
<evidence type="ECO:0000313" key="2">
    <source>
        <dbReference type="EMBL" id="PVZ06842.1"/>
    </source>
</evidence>
<reference evidence="2 3" key="1">
    <citation type="submission" date="2018-04" db="EMBL/GenBank/DDBJ databases">
        <title>Genomic Encyclopedia of Type Strains, Phase IV (KMG-IV): sequencing the most valuable type-strain genomes for metagenomic binning, comparative biology and taxonomic classification.</title>
        <authorList>
            <person name="Goeker M."/>
        </authorList>
    </citation>
    <scope>NUCLEOTIDE SEQUENCE [LARGE SCALE GENOMIC DNA]</scope>
    <source>
        <strain evidence="2 3">DSM 45771</strain>
    </source>
</reference>
<gene>
    <name evidence="2" type="ORF">C8D89_11235</name>
</gene>
<proteinExistence type="predicted"/>
<organism evidence="2 3">
    <name type="scientific">Actinomycetospora cinnamomea</name>
    <dbReference type="NCBI Taxonomy" id="663609"/>
    <lineage>
        <taxon>Bacteria</taxon>
        <taxon>Bacillati</taxon>
        <taxon>Actinomycetota</taxon>
        <taxon>Actinomycetes</taxon>
        <taxon>Pseudonocardiales</taxon>
        <taxon>Pseudonocardiaceae</taxon>
        <taxon>Actinomycetospora</taxon>
    </lineage>
</organism>
<dbReference type="EMBL" id="QEKW01000012">
    <property type="protein sequence ID" value="PVZ06842.1"/>
    <property type="molecule type" value="Genomic_DNA"/>
</dbReference>
<sequence>MSLLGNLRDLIGDLPEDGRPCPPPEPTPVGAVPAPPGRGTGFGGAPGWPMRWATRVSTRCPTTVRSVA</sequence>
<evidence type="ECO:0000256" key="1">
    <source>
        <dbReference type="SAM" id="MobiDB-lite"/>
    </source>
</evidence>
<comment type="caution">
    <text evidence="2">The sequence shown here is derived from an EMBL/GenBank/DDBJ whole genome shotgun (WGS) entry which is preliminary data.</text>
</comment>
<name>A0A2U1F3V7_9PSEU</name>
<keyword evidence="3" id="KW-1185">Reference proteome</keyword>
<evidence type="ECO:0000313" key="3">
    <source>
        <dbReference type="Proteomes" id="UP000245639"/>
    </source>
</evidence>
<dbReference type="AlphaFoldDB" id="A0A2U1F3V7"/>
<dbReference type="RefSeq" id="WP_116709885.1">
    <property type="nucleotide sequence ID" value="NZ_QEKW01000012.1"/>
</dbReference>
<protein>
    <submittedName>
        <fullName evidence="2">Uncharacterized protein</fullName>
    </submittedName>
</protein>